<dbReference type="VEuPathDB" id="FungiDB:HMPREF1541_08755"/>
<dbReference type="OrthoDB" id="2093493at2759"/>
<dbReference type="STRING" id="1220924.W2RJ16"/>
<dbReference type="EMBL" id="KB822725">
    <property type="protein sequence ID" value="ETN36477.1"/>
    <property type="molecule type" value="Genomic_DNA"/>
</dbReference>
<accession>W2RJ16</accession>
<dbReference type="PANTHER" id="PTHR37325:SF1">
    <property type="entry name" value="OXIDOREDUCTASE 21 KDA SUBUNIT, PUTATIVE (AFU_ORTHOLOGUE AFUA_4G05910)-RELATED"/>
    <property type="match status" value="1"/>
</dbReference>
<dbReference type="CDD" id="cd22849">
    <property type="entry name" value="NuzM"/>
    <property type="match status" value="1"/>
</dbReference>
<keyword evidence="2" id="KW-1185">Reference proteome</keyword>
<dbReference type="PIRSF" id="PIRSF022976">
    <property type="entry name" value="NADH_Oxi_21kDa"/>
    <property type="match status" value="1"/>
</dbReference>
<dbReference type="Proteomes" id="UP000030752">
    <property type="component" value="Unassembled WGS sequence"/>
</dbReference>
<dbReference type="RefSeq" id="XP_008721295.1">
    <property type="nucleotide sequence ID" value="XM_008723073.1"/>
</dbReference>
<dbReference type="eggNOG" id="ENOG502S2AU">
    <property type="taxonomic scope" value="Eukaryota"/>
</dbReference>
<evidence type="ECO:0000313" key="1">
    <source>
        <dbReference type="EMBL" id="ETN36477.1"/>
    </source>
</evidence>
<evidence type="ECO:0008006" key="3">
    <source>
        <dbReference type="Google" id="ProtNLM"/>
    </source>
</evidence>
<name>W2RJ16_CYPE1</name>
<dbReference type="InParanoid" id="W2RJ16"/>
<dbReference type="InterPro" id="IPR016813">
    <property type="entry name" value="NADH_Ub_cplx-1_21kDa"/>
</dbReference>
<gene>
    <name evidence="1" type="ORF">HMPREF1541_08755</name>
</gene>
<evidence type="ECO:0000313" key="2">
    <source>
        <dbReference type="Proteomes" id="UP000030752"/>
    </source>
</evidence>
<organism evidence="1 2">
    <name type="scientific">Cyphellophora europaea (strain CBS 101466)</name>
    <name type="common">Phialophora europaea</name>
    <dbReference type="NCBI Taxonomy" id="1220924"/>
    <lineage>
        <taxon>Eukaryota</taxon>
        <taxon>Fungi</taxon>
        <taxon>Dikarya</taxon>
        <taxon>Ascomycota</taxon>
        <taxon>Pezizomycotina</taxon>
        <taxon>Eurotiomycetes</taxon>
        <taxon>Chaetothyriomycetidae</taxon>
        <taxon>Chaetothyriales</taxon>
        <taxon>Cyphellophoraceae</taxon>
        <taxon>Cyphellophora</taxon>
    </lineage>
</organism>
<protein>
    <recommendedName>
        <fullName evidence="3">NADH-ubiquinone oxidoreductase 21.3 kDa subunit</fullName>
    </recommendedName>
</protein>
<dbReference type="HOGENOM" id="CLU_081626_1_0_1"/>
<dbReference type="PANTHER" id="PTHR37325">
    <property type="entry name" value="OXIDOREDUCTASE 21 KDA SUBUNIT, PUTATIVE (AFU_ORTHOLOGUE AFUA_4G05910)-RELATED"/>
    <property type="match status" value="1"/>
</dbReference>
<proteinExistence type="predicted"/>
<reference evidence="1 2" key="1">
    <citation type="submission" date="2013-03" db="EMBL/GenBank/DDBJ databases">
        <title>The Genome Sequence of Phialophora europaea CBS 101466.</title>
        <authorList>
            <consortium name="The Broad Institute Genomics Platform"/>
            <person name="Cuomo C."/>
            <person name="de Hoog S."/>
            <person name="Gorbushina A."/>
            <person name="Walker B."/>
            <person name="Young S.K."/>
            <person name="Zeng Q."/>
            <person name="Gargeya S."/>
            <person name="Fitzgerald M."/>
            <person name="Haas B."/>
            <person name="Abouelleil A."/>
            <person name="Allen A.W."/>
            <person name="Alvarado L."/>
            <person name="Arachchi H.M."/>
            <person name="Berlin A.M."/>
            <person name="Chapman S.B."/>
            <person name="Gainer-Dewar J."/>
            <person name="Goldberg J."/>
            <person name="Griggs A."/>
            <person name="Gujja S."/>
            <person name="Hansen M."/>
            <person name="Howarth C."/>
            <person name="Imamovic A."/>
            <person name="Ireland A."/>
            <person name="Larimer J."/>
            <person name="McCowan C."/>
            <person name="Murphy C."/>
            <person name="Pearson M."/>
            <person name="Poon T.W."/>
            <person name="Priest M."/>
            <person name="Roberts A."/>
            <person name="Saif S."/>
            <person name="Shea T."/>
            <person name="Sisk P."/>
            <person name="Sykes S."/>
            <person name="Wortman J."/>
            <person name="Nusbaum C."/>
            <person name="Birren B."/>
        </authorList>
    </citation>
    <scope>NUCLEOTIDE SEQUENCE [LARGE SCALE GENOMIC DNA]</scope>
    <source>
        <strain evidence="1 2">CBS 101466</strain>
    </source>
</reference>
<dbReference type="GeneID" id="19976094"/>
<dbReference type="AlphaFoldDB" id="W2RJ16"/>
<sequence length="208" mass="22325">MAKPFNQAISISKVPLDASAAPADHALQLLTYNQKYTQGSTGIWETIRRVFSVDPNRSNGIPIKHFRNPTPGALDPKDYDDPVTIPAADIADNPYWKRDVRRAYPVSSYITQGDAVGLLSMGSAAAPSPKLLAGEEGAKQLVAVKEEGGKGLAVFFEGEKGLGAQVLGEGGMPPMPVQSRAKGTVGAEKYELAESQTYNNQYPCRTFV</sequence>